<organism evidence="4 5">
    <name type="scientific">Scophthalmus maximus</name>
    <name type="common">Turbot</name>
    <name type="synonym">Psetta maxima</name>
    <dbReference type="NCBI Taxonomy" id="52904"/>
    <lineage>
        <taxon>Eukaryota</taxon>
        <taxon>Metazoa</taxon>
        <taxon>Chordata</taxon>
        <taxon>Craniata</taxon>
        <taxon>Vertebrata</taxon>
        <taxon>Euteleostomi</taxon>
        <taxon>Actinopterygii</taxon>
        <taxon>Neopterygii</taxon>
        <taxon>Teleostei</taxon>
        <taxon>Neoteleostei</taxon>
        <taxon>Acanthomorphata</taxon>
        <taxon>Carangaria</taxon>
        <taxon>Pleuronectiformes</taxon>
        <taxon>Pleuronectoidei</taxon>
        <taxon>Scophthalmidae</taxon>
        <taxon>Scophthalmus</taxon>
    </lineage>
</organism>
<feature type="region of interest" description="Disordered" evidence="2">
    <location>
        <begin position="348"/>
        <end position="415"/>
    </location>
</feature>
<dbReference type="EMBL" id="VEVO01000002">
    <property type="protein sequence ID" value="KAF0046291.1"/>
    <property type="molecule type" value="Genomic_DNA"/>
</dbReference>
<keyword evidence="3" id="KW-1133">Transmembrane helix</keyword>
<dbReference type="PANTHER" id="PTHR45819">
    <property type="entry name" value="CENTAURIN-GAMMA-1A"/>
    <property type="match status" value="1"/>
</dbReference>
<evidence type="ECO:0000313" key="4">
    <source>
        <dbReference type="EMBL" id="KAF0046291.1"/>
    </source>
</evidence>
<dbReference type="GO" id="GO:0008270">
    <property type="term" value="F:zinc ion binding"/>
    <property type="evidence" value="ECO:0007669"/>
    <property type="project" value="UniProtKB-KW"/>
</dbReference>
<sequence>MDEFDFNEFECGKIKDENIPKGLVVTGNPQPIALQIRKIKSSGAVTELFLKNAAARTSSRHRSANNNINIFDVTTSRKWRLNEKLFETSRLSMSVIIIIIIFVLMIPETRLLYLSTCRGVTVFTVGGGRFKKEIVVDGQSHLLLIRDEGGPPEAQSVNRKFLFTVVNKDLNSPQSLTLKSKYEKPQTVRNDRESGSDAISSANPRVIDDSRARKLSNDLKRCTYYETCATYGLNVERVFQDDESELSSDLELQHKIVATRKKQQLSIGPCKSLPNSPSHTSVCAAPVSAVHISQTEGEDGVGRIGIEKKIVATRKKQQLSIGPCKSLPNSPSHTSVCAAPVSAVHISQTSNGGGSLSDYSSSVPSTPSTSQKELRIDVPQTTNTPTPVRKQSKRRSNLFTSRKANETDKDKKGLEARADSIGSGRAIPIKQRQRCEEEPPPVVSFWKWTLIDLMVPRGRVIGVDDGPQHTADLPPNETAKCFKIMNMQKLDYMQNVHGKEIDLLRTTVKVPGKRPPRAISTCAAAAAPIPKTNGLTKDMSSLQLGQTPGSVTSSSSVSQMASGVSLVSFNSRGSMEGMHQRSYSVSSADQWADATVIANSGVSTAASHSCQRLP</sequence>
<evidence type="ECO:0000313" key="5">
    <source>
        <dbReference type="Proteomes" id="UP000438429"/>
    </source>
</evidence>
<dbReference type="InterPro" id="IPR051282">
    <property type="entry name" value="Arf-GAP_GTPase_ANK_PH"/>
</dbReference>
<feature type="compositionally biased region" description="Basic and acidic residues" evidence="2">
    <location>
        <begin position="403"/>
        <end position="415"/>
    </location>
</feature>
<keyword evidence="3" id="KW-0472">Membrane</keyword>
<evidence type="ECO:0000256" key="1">
    <source>
        <dbReference type="ARBA" id="ARBA00022771"/>
    </source>
</evidence>
<reference evidence="4 5" key="1">
    <citation type="submission" date="2019-06" db="EMBL/GenBank/DDBJ databases">
        <title>Draft genomes of female and male turbot (Scophthalmus maximus).</title>
        <authorList>
            <person name="Xu H."/>
            <person name="Xu X.-W."/>
            <person name="Shao C."/>
            <person name="Chen S."/>
        </authorList>
    </citation>
    <scope>NUCLEOTIDE SEQUENCE [LARGE SCALE GENOMIC DNA]</scope>
    <source>
        <strain evidence="4">Ysfricsl-2016a</strain>
        <tissue evidence="4">Blood</tissue>
    </source>
</reference>
<dbReference type="AlphaFoldDB" id="A0A6A4TUC5"/>
<keyword evidence="3" id="KW-0812">Transmembrane</keyword>
<proteinExistence type="predicted"/>
<dbReference type="Proteomes" id="UP000438429">
    <property type="component" value="Unassembled WGS sequence"/>
</dbReference>
<keyword evidence="1" id="KW-0863">Zinc-finger</keyword>
<feature type="transmembrane region" description="Helical" evidence="3">
    <location>
        <begin position="88"/>
        <end position="107"/>
    </location>
</feature>
<evidence type="ECO:0000256" key="3">
    <source>
        <dbReference type="SAM" id="Phobius"/>
    </source>
</evidence>
<dbReference type="InterPro" id="IPR027417">
    <property type="entry name" value="P-loop_NTPase"/>
</dbReference>
<dbReference type="Gene3D" id="3.40.50.300">
    <property type="entry name" value="P-loop containing nucleotide triphosphate hydrolases"/>
    <property type="match status" value="1"/>
</dbReference>
<dbReference type="SUPFAM" id="SSF52540">
    <property type="entry name" value="P-loop containing nucleoside triphosphate hydrolases"/>
    <property type="match status" value="1"/>
</dbReference>
<dbReference type="InterPro" id="IPR011993">
    <property type="entry name" value="PH-like_dom_sf"/>
</dbReference>
<gene>
    <name evidence="4" type="ORF">F2P81_002820</name>
</gene>
<protein>
    <submittedName>
        <fullName evidence="4">Uncharacterized protein</fullName>
    </submittedName>
</protein>
<keyword evidence="1" id="KW-0479">Metal-binding</keyword>
<accession>A0A6A4TUC5</accession>
<feature type="compositionally biased region" description="Low complexity" evidence="2">
    <location>
        <begin position="356"/>
        <end position="370"/>
    </location>
</feature>
<dbReference type="Gene3D" id="2.30.29.30">
    <property type="entry name" value="Pleckstrin-homology domain (PH domain)/Phosphotyrosine-binding domain (PTB)"/>
    <property type="match status" value="1"/>
</dbReference>
<keyword evidence="1" id="KW-0862">Zinc</keyword>
<dbReference type="GO" id="GO:0003924">
    <property type="term" value="F:GTPase activity"/>
    <property type="evidence" value="ECO:0007669"/>
    <property type="project" value="TreeGrafter"/>
</dbReference>
<evidence type="ECO:0000256" key="2">
    <source>
        <dbReference type="SAM" id="MobiDB-lite"/>
    </source>
</evidence>
<feature type="region of interest" description="Disordered" evidence="2">
    <location>
        <begin position="183"/>
        <end position="203"/>
    </location>
</feature>
<dbReference type="PANTHER" id="PTHR45819:SF1">
    <property type="entry name" value="ARF-GAP WITH GTPASE, ANK REPEAT AND PH DOMAIN-CONTAINING PROTEIN 1"/>
    <property type="match status" value="1"/>
</dbReference>
<dbReference type="GO" id="GO:0005096">
    <property type="term" value="F:GTPase activator activity"/>
    <property type="evidence" value="ECO:0007669"/>
    <property type="project" value="TreeGrafter"/>
</dbReference>
<feature type="compositionally biased region" description="Basic and acidic residues" evidence="2">
    <location>
        <begin position="183"/>
        <end position="195"/>
    </location>
</feature>
<name>A0A6A4TUC5_SCOMX</name>
<comment type="caution">
    <text evidence="4">The sequence shown here is derived from an EMBL/GenBank/DDBJ whole genome shotgun (WGS) entry which is preliminary data.</text>
</comment>